<proteinExistence type="predicted"/>
<evidence type="ECO:0000256" key="1">
    <source>
        <dbReference type="ARBA" id="ARBA00004123"/>
    </source>
</evidence>
<dbReference type="InterPro" id="IPR021858">
    <property type="entry name" value="Fun_TF"/>
</dbReference>
<reference evidence="6" key="3">
    <citation type="submission" date="2025-04" db="UniProtKB">
        <authorList>
            <consortium name="RefSeq"/>
        </authorList>
    </citation>
    <scope>IDENTIFICATION</scope>
    <source>
        <strain evidence="6">CBS 781.70</strain>
    </source>
</reference>
<reference evidence="6" key="2">
    <citation type="submission" date="2020-04" db="EMBL/GenBank/DDBJ databases">
        <authorList>
            <consortium name="NCBI Genome Project"/>
        </authorList>
    </citation>
    <scope>NUCLEOTIDE SEQUENCE</scope>
    <source>
        <strain evidence="6">CBS 781.70</strain>
    </source>
</reference>
<protein>
    <recommendedName>
        <fullName evidence="7">Transcription factor domain-containing protein</fullName>
    </recommendedName>
</protein>
<feature type="region of interest" description="Disordered" evidence="3">
    <location>
        <begin position="649"/>
        <end position="671"/>
    </location>
</feature>
<accession>A0A6G1FRH3</accession>
<evidence type="ECO:0000256" key="2">
    <source>
        <dbReference type="ARBA" id="ARBA00023242"/>
    </source>
</evidence>
<feature type="compositionally biased region" description="Polar residues" evidence="3">
    <location>
        <begin position="24"/>
        <end position="35"/>
    </location>
</feature>
<dbReference type="Pfam" id="PF11951">
    <property type="entry name" value="Fungal_trans_2"/>
    <property type="match status" value="1"/>
</dbReference>
<evidence type="ECO:0000313" key="6">
    <source>
        <dbReference type="RefSeq" id="XP_033529893.1"/>
    </source>
</evidence>
<dbReference type="PANTHER" id="PTHR37534">
    <property type="entry name" value="TRANSCRIPTIONAL ACTIVATOR PROTEIN UGA3"/>
    <property type="match status" value="1"/>
</dbReference>
<dbReference type="OrthoDB" id="3886144at2759"/>
<organism evidence="4">
    <name type="scientific">Eremomyces bilateralis CBS 781.70</name>
    <dbReference type="NCBI Taxonomy" id="1392243"/>
    <lineage>
        <taxon>Eukaryota</taxon>
        <taxon>Fungi</taxon>
        <taxon>Dikarya</taxon>
        <taxon>Ascomycota</taxon>
        <taxon>Pezizomycotina</taxon>
        <taxon>Dothideomycetes</taxon>
        <taxon>Dothideomycetes incertae sedis</taxon>
        <taxon>Eremomycetales</taxon>
        <taxon>Eremomycetaceae</taxon>
        <taxon>Eremomyces</taxon>
    </lineage>
</organism>
<dbReference type="GO" id="GO:0000976">
    <property type="term" value="F:transcription cis-regulatory region binding"/>
    <property type="evidence" value="ECO:0007669"/>
    <property type="project" value="TreeGrafter"/>
</dbReference>
<sequence>WRPFEEGSFASKQYTPRARKVESSPLSASRQQKVKSSPPLAEAKPVETKSIPTLPPTSTASIDLPFPNVEDFVASVTRDAEILTVKSEDIPDTKSFLDLPEMLDEDQMDSFQHITSGETDSSLATAATRDQMPCGLFDIVNADLCVSLHDDSGFLDEMHDFIDPRLTSGALLHPELPDNGNENVEEVVRHDMMDQSLTRLDTASSSSGSSISMDLFMQFLVEPRFSLESQEMIALRFDRDTCGVLSVKDGPTENPWRTLIWPLAHHSSALYHALASMTAFHTSAVEKKYRYQGLQHMRMSLSDLANSIAKIPTETAIATTLVLAFAESWDTHTSTGINHIRGAKILIDNALAEHRAHPLDPSSASFQRLKFLCSTWVYMNVLAGLTTDQNTPTASNTLITSSFDTHGFPPCNRPSTPTAEDFNDAEKFILSTSSPPLSAGSDVSLDPLMGCASNLFPLIGRIVALVREVRSSPNPPSGRYSNSPRIISAAVDLRAALKQWVPPSFFETPEDPTSRIQHSLQTAEAYRIATLLHLHRAVPEIPAPPALALAKKILELLATVPLGSRAVVVQIFPLMAAGAEVKDTEDRDWVAARWQAMWGRMRLGILERSLEVCREVWARRDEVESRKGEGEGGRLGRVVQDIEEQGMRMGRGGLEGGKRGPSNEGWDDGRTDPEYSVRGSLHWLGVMKDWNWEGQYICMVLCSCLSLTGRQYCLVDIKTNENLHDVTSIVQ</sequence>
<dbReference type="GO" id="GO:0045944">
    <property type="term" value="P:positive regulation of transcription by RNA polymerase II"/>
    <property type="evidence" value="ECO:0007669"/>
    <property type="project" value="TreeGrafter"/>
</dbReference>
<keyword evidence="2" id="KW-0539">Nucleus</keyword>
<gene>
    <name evidence="4 6" type="ORF">P152DRAFT_498179</name>
</gene>
<dbReference type="PANTHER" id="PTHR37534:SF47">
    <property type="entry name" value="ZN(2)-C6 FUNGAL-TYPE DOMAIN-CONTAINING PROTEIN"/>
    <property type="match status" value="1"/>
</dbReference>
<name>A0A6G1FRH3_9PEZI</name>
<comment type="subcellular location">
    <subcellularLocation>
        <location evidence="1">Nucleus</location>
    </subcellularLocation>
</comment>
<evidence type="ECO:0000256" key="3">
    <source>
        <dbReference type="SAM" id="MobiDB-lite"/>
    </source>
</evidence>
<evidence type="ECO:0000313" key="5">
    <source>
        <dbReference type="Proteomes" id="UP000504638"/>
    </source>
</evidence>
<dbReference type="GO" id="GO:0003700">
    <property type="term" value="F:DNA-binding transcription factor activity"/>
    <property type="evidence" value="ECO:0007669"/>
    <property type="project" value="TreeGrafter"/>
</dbReference>
<dbReference type="AlphaFoldDB" id="A0A6G1FRH3"/>
<evidence type="ECO:0008006" key="7">
    <source>
        <dbReference type="Google" id="ProtNLM"/>
    </source>
</evidence>
<feature type="region of interest" description="Disordered" evidence="3">
    <location>
        <begin position="1"/>
        <end position="62"/>
    </location>
</feature>
<feature type="non-terminal residue" evidence="4">
    <location>
        <position position="1"/>
    </location>
</feature>
<keyword evidence="5" id="KW-1185">Reference proteome</keyword>
<dbReference type="Proteomes" id="UP000504638">
    <property type="component" value="Unplaced"/>
</dbReference>
<dbReference type="GO" id="GO:0005634">
    <property type="term" value="C:nucleus"/>
    <property type="evidence" value="ECO:0007669"/>
    <property type="project" value="UniProtKB-SubCell"/>
</dbReference>
<dbReference type="GeneID" id="54422847"/>
<reference evidence="4 6" key="1">
    <citation type="submission" date="2020-01" db="EMBL/GenBank/DDBJ databases">
        <authorList>
            <consortium name="DOE Joint Genome Institute"/>
            <person name="Haridas S."/>
            <person name="Albert R."/>
            <person name="Binder M."/>
            <person name="Bloem J."/>
            <person name="Labutti K."/>
            <person name="Salamov A."/>
            <person name="Andreopoulos B."/>
            <person name="Baker S.E."/>
            <person name="Barry K."/>
            <person name="Bills G."/>
            <person name="Bluhm B.H."/>
            <person name="Cannon C."/>
            <person name="Castanera R."/>
            <person name="Culley D.E."/>
            <person name="Daum C."/>
            <person name="Ezra D."/>
            <person name="Gonzalez J.B."/>
            <person name="Henrissat B."/>
            <person name="Kuo A."/>
            <person name="Liang C."/>
            <person name="Lipzen A."/>
            <person name="Lutzoni F."/>
            <person name="Magnuson J."/>
            <person name="Mondo S."/>
            <person name="Nolan M."/>
            <person name="Ohm R."/>
            <person name="Pangilinan J."/>
            <person name="Park H.-J."/>
            <person name="Ramirez L."/>
            <person name="Alfaro M."/>
            <person name="Sun H."/>
            <person name="Tritt A."/>
            <person name="Yoshinaga Y."/>
            <person name="Zwiers L.-H."/>
            <person name="Turgeon B.G."/>
            <person name="Goodwin S.B."/>
            <person name="Spatafora J.W."/>
            <person name="Crous P.W."/>
            <person name="Grigoriev I.V."/>
        </authorList>
    </citation>
    <scope>NUCLEOTIDE SEQUENCE</scope>
    <source>
        <strain evidence="4 6">CBS 781.70</strain>
    </source>
</reference>
<dbReference type="EMBL" id="ML975187">
    <property type="protein sequence ID" value="KAF1808262.1"/>
    <property type="molecule type" value="Genomic_DNA"/>
</dbReference>
<evidence type="ECO:0000313" key="4">
    <source>
        <dbReference type="EMBL" id="KAF1808262.1"/>
    </source>
</evidence>
<dbReference type="RefSeq" id="XP_033529893.1">
    <property type="nucleotide sequence ID" value="XM_033682277.1"/>
</dbReference>